<dbReference type="InterPro" id="IPR055411">
    <property type="entry name" value="LRR_FXL15/At3g58940/PEG3-like"/>
</dbReference>
<feature type="domain" description="F-box" evidence="1">
    <location>
        <begin position="19"/>
        <end position="57"/>
    </location>
</feature>
<dbReference type="InterPro" id="IPR032675">
    <property type="entry name" value="LRR_dom_sf"/>
</dbReference>
<organism evidence="3 4">
    <name type="scientific">Heracleum sosnowskyi</name>
    <dbReference type="NCBI Taxonomy" id="360622"/>
    <lineage>
        <taxon>Eukaryota</taxon>
        <taxon>Viridiplantae</taxon>
        <taxon>Streptophyta</taxon>
        <taxon>Embryophyta</taxon>
        <taxon>Tracheophyta</taxon>
        <taxon>Spermatophyta</taxon>
        <taxon>Magnoliopsida</taxon>
        <taxon>eudicotyledons</taxon>
        <taxon>Gunneridae</taxon>
        <taxon>Pentapetalae</taxon>
        <taxon>asterids</taxon>
        <taxon>campanulids</taxon>
        <taxon>Apiales</taxon>
        <taxon>Apiaceae</taxon>
        <taxon>Apioideae</taxon>
        <taxon>apioid superclade</taxon>
        <taxon>Tordylieae</taxon>
        <taxon>Tordyliinae</taxon>
        <taxon>Heracleum</taxon>
    </lineage>
</organism>
<dbReference type="SUPFAM" id="SSF81383">
    <property type="entry name" value="F-box domain"/>
    <property type="match status" value="1"/>
</dbReference>
<accession>A0AAD8H229</accession>
<sequence length="428" mass="49025">MIPEARRGDSATQGIEDRISNLPRHLIDNILDCMLIRDAARTSILSKTWKNIWETHPNILLVEQFINPLISSMKDKKAAESQYLGVVNSILLAHVGPILKFSLCIPAFLHLHDTPYPCLWIKQLPDKGVKILELHNSASNPVKDMPSYFFSCSELTKLALFNWKLNPPLKFRGFSNLIAISLQFVVFTTDVSFGTQVKHFQLCDCAGIKYLDSQLTNHGKSITFLNIARRVSMENHYALDYNPYTDRKKSFNLRRYLGNMRSIETLIVDAISLKFLDPGLTLHNHLISKMENLKTLELRDVAFDDLFVISNAFCLLRSMPILECLEIKVGTHMDRGVDIKLTTNQYLESLDCADISLNQLQNVTMRNFMGSRAELLFTKLLLASSPSLKRMTLVRSTEVDDPKEDFRIARELLQFPRKSPVEIFWRMS</sequence>
<dbReference type="SUPFAM" id="SSF52047">
    <property type="entry name" value="RNI-like"/>
    <property type="match status" value="1"/>
</dbReference>
<name>A0AAD8H229_9APIA</name>
<proteinExistence type="predicted"/>
<evidence type="ECO:0000259" key="2">
    <source>
        <dbReference type="Pfam" id="PF24758"/>
    </source>
</evidence>
<comment type="caution">
    <text evidence="3">The sequence shown here is derived from an EMBL/GenBank/DDBJ whole genome shotgun (WGS) entry which is preliminary data.</text>
</comment>
<reference evidence="3" key="2">
    <citation type="submission" date="2023-05" db="EMBL/GenBank/DDBJ databases">
        <authorList>
            <person name="Schelkunov M.I."/>
        </authorList>
    </citation>
    <scope>NUCLEOTIDE SEQUENCE</scope>
    <source>
        <strain evidence="3">Hsosn_3</strain>
        <tissue evidence="3">Leaf</tissue>
    </source>
</reference>
<feature type="domain" description="F-box/LRR-repeat protein 15/At3g58940/PEG3-like LRR" evidence="2">
    <location>
        <begin position="120"/>
        <end position="188"/>
    </location>
</feature>
<gene>
    <name evidence="3" type="ORF">POM88_051544</name>
</gene>
<keyword evidence="4" id="KW-1185">Reference proteome</keyword>
<dbReference type="EMBL" id="JAUIZM010000011">
    <property type="protein sequence ID" value="KAK1358288.1"/>
    <property type="molecule type" value="Genomic_DNA"/>
</dbReference>
<dbReference type="PANTHER" id="PTHR31639">
    <property type="entry name" value="F-BOX PROTEIN-LIKE"/>
    <property type="match status" value="1"/>
</dbReference>
<evidence type="ECO:0000313" key="3">
    <source>
        <dbReference type="EMBL" id="KAK1358288.1"/>
    </source>
</evidence>
<dbReference type="Proteomes" id="UP001237642">
    <property type="component" value="Unassembled WGS sequence"/>
</dbReference>
<dbReference type="Pfam" id="PF24758">
    <property type="entry name" value="LRR_At5g56370"/>
    <property type="match status" value="1"/>
</dbReference>
<protein>
    <submittedName>
        <fullName evidence="3">F-box domain-containing protein</fullName>
    </submittedName>
</protein>
<dbReference type="Gene3D" id="3.80.10.10">
    <property type="entry name" value="Ribonuclease Inhibitor"/>
    <property type="match status" value="1"/>
</dbReference>
<dbReference type="PANTHER" id="PTHR31639:SF312">
    <property type="entry name" value="CYCLIN-LIKE F-BOX"/>
    <property type="match status" value="1"/>
</dbReference>
<dbReference type="InterPro" id="IPR001810">
    <property type="entry name" value="F-box_dom"/>
</dbReference>
<dbReference type="Pfam" id="PF00646">
    <property type="entry name" value="F-box"/>
    <property type="match status" value="1"/>
</dbReference>
<reference evidence="3" key="1">
    <citation type="submission" date="2023-02" db="EMBL/GenBank/DDBJ databases">
        <title>Genome of toxic invasive species Heracleum sosnowskyi carries increased number of genes despite the absence of recent whole-genome duplications.</title>
        <authorList>
            <person name="Schelkunov M."/>
            <person name="Shtratnikova V."/>
            <person name="Makarenko M."/>
            <person name="Klepikova A."/>
            <person name="Omelchenko D."/>
            <person name="Novikova G."/>
            <person name="Obukhova E."/>
            <person name="Bogdanov V."/>
            <person name="Penin A."/>
            <person name="Logacheva M."/>
        </authorList>
    </citation>
    <scope>NUCLEOTIDE SEQUENCE</scope>
    <source>
        <strain evidence="3">Hsosn_3</strain>
        <tissue evidence="3">Leaf</tissue>
    </source>
</reference>
<evidence type="ECO:0000259" key="1">
    <source>
        <dbReference type="Pfam" id="PF00646"/>
    </source>
</evidence>
<evidence type="ECO:0000313" key="4">
    <source>
        <dbReference type="Proteomes" id="UP001237642"/>
    </source>
</evidence>
<dbReference type="InterPro" id="IPR036047">
    <property type="entry name" value="F-box-like_dom_sf"/>
</dbReference>
<dbReference type="AlphaFoldDB" id="A0AAD8H229"/>